<sequence length="261" mass="27182">MRPRFAHLFVLVLGGCLRPNPSYDGATTEGGAATTTTTGGTTTTGLPTTGPAATSDDSTTTAAVSSTTSTTTSSSTTAEPTTGPLEPTTLRPYDPARCIDGPFCMSGGDPVSAKIEAVECFTAPAPPPLQLTRLGFEVRFAVGEPSAVLDVLPYDPGNHAPVLAVLDTRELGTIDGGMDYRDFELDPPVLLDTQHFCLRITGGGSTSTLVLHADHMGDAPGDGLVAIDDPGDHCDTPLTNLRDWYDSRSAHFCLDVEVSTP</sequence>
<protein>
    <recommendedName>
        <fullName evidence="4">Lipoprotein</fullName>
    </recommendedName>
</protein>
<name>A0ABT5EB69_9BACT</name>
<proteinExistence type="predicted"/>
<dbReference type="EMBL" id="JAQNDL010000004">
    <property type="protein sequence ID" value="MDC0723116.1"/>
    <property type="molecule type" value="Genomic_DNA"/>
</dbReference>
<reference evidence="2 3" key="1">
    <citation type="submission" date="2022-11" db="EMBL/GenBank/DDBJ databases">
        <title>Minimal conservation of predation-associated metabolite biosynthetic gene clusters underscores biosynthetic potential of Myxococcota including descriptions for ten novel species: Archangium lansinium sp. nov., Myxococcus landrumus sp. nov., Nannocystis bai.</title>
        <authorList>
            <person name="Ahearne A."/>
            <person name="Stevens C."/>
            <person name="Dowd S."/>
        </authorList>
    </citation>
    <scope>NUCLEOTIDE SEQUENCE [LARGE SCALE GENOMIC DNA]</scope>
    <source>
        <strain evidence="2 3">BB15-2</strain>
    </source>
</reference>
<dbReference type="Proteomes" id="UP001221686">
    <property type="component" value="Unassembled WGS sequence"/>
</dbReference>
<organism evidence="2 3">
    <name type="scientific">Nannocystis bainbridge</name>
    <dbReference type="NCBI Taxonomy" id="2995303"/>
    <lineage>
        <taxon>Bacteria</taxon>
        <taxon>Pseudomonadati</taxon>
        <taxon>Myxococcota</taxon>
        <taxon>Polyangia</taxon>
        <taxon>Nannocystales</taxon>
        <taxon>Nannocystaceae</taxon>
        <taxon>Nannocystis</taxon>
    </lineage>
</organism>
<evidence type="ECO:0000313" key="2">
    <source>
        <dbReference type="EMBL" id="MDC0723116.1"/>
    </source>
</evidence>
<gene>
    <name evidence="2" type="ORF">POL25_39885</name>
</gene>
<evidence type="ECO:0008006" key="4">
    <source>
        <dbReference type="Google" id="ProtNLM"/>
    </source>
</evidence>
<evidence type="ECO:0000256" key="1">
    <source>
        <dbReference type="SAM" id="MobiDB-lite"/>
    </source>
</evidence>
<comment type="caution">
    <text evidence="2">The sequence shown here is derived from an EMBL/GenBank/DDBJ whole genome shotgun (WGS) entry which is preliminary data.</text>
</comment>
<evidence type="ECO:0000313" key="3">
    <source>
        <dbReference type="Proteomes" id="UP001221686"/>
    </source>
</evidence>
<feature type="region of interest" description="Disordered" evidence="1">
    <location>
        <begin position="27"/>
        <end position="92"/>
    </location>
</feature>
<dbReference type="PROSITE" id="PS51257">
    <property type="entry name" value="PROKAR_LIPOPROTEIN"/>
    <property type="match status" value="1"/>
</dbReference>
<dbReference type="RefSeq" id="WP_272091653.1">
    <property type="nucleotide sequence ID" value="NZ_JAQNDL010000004.1"/>
</dbReference>
<keyword evidence="3" id="KW-1185">Reference proteome</keyword>
<accession>A0ABT5EB69</accession>